<feature type="transmembrane region" description="Helical" evidence="6">
    <location>
        <begin position="197"/>
        <end position="215"/>
    </location>
</feature>
<dbReference type="GO" id="GO:0022857">
    <property type="term" value="F:transmembrane transporter activity"/>
    <property type="evidence" value="ECO:0007669"/>
    <property type="project" value="InterPro"/>
</dbReference>
<feature type="transmembrane region" description="Helical" evidence="6">
    <location>
        <begin position="67"/>
        <end position="86"/>
    </location>
</feature>
<keyword evidence="4 6" id="KW-1133">Transmembrane helix</keyword>
<reference evidence="7" key="1">
    <citation type="submission" date="2019-08" db="EMBL/GenBank/DDBJ databases">
        <authorList>
            <person name="Kucharzyk K."/>
            <person name="Murdoch R.W."/>
            <person name="Higgins S."/>
            <person name="Loffler F."/>
        </authorList>
    </citation>
    <scope>NUCLEOTIDE SEQUENCE</scope>
</reference>
<keyword evidence="3 6" id="KW-0812">Transmembrane</keyword>
<feature type="transmembrane region" description="Helical" evidence="6">
    <location>
        <begin position="12"/>
        <end position="37"/>
    </location>
</feature>
<comment type="caution">
    <text evidence="7">The sequence shown here is derived from an EMBL/GenBank/DDBJ whole genome shotgun (WGS) entry which is preliminary data.</text>
</comment>
<evidence type="ECO:0000313" key="7">
    <source>
        <dbReference type="EMBL" id="MPL98511.1"/>
    </source>
</evidence>
<evidence type="ECO:0000256" key="1">
    <source>
        <dbReference type="ARBA" id="ARBA00004651"/>
    </source>
</evidence>
<accession>A0A644W479</accession>
<sequence length="358" mass="38959">MRIKLQKSLAPNLVSQTLIPIVAILASLFFCAIFFVLTGRDPVEVYSAMFLGALGSEYGISETFVKMIPLALCGLGIAVAFRMHLWNIGAEGQFYMGACAATWIPLSFPNLPFMLMIPTMIIMGALGGGLWGLLAGWFKTKWQVDEIISTLMMNYIGILWVDFLVYGAWRDPNGKNFPLTAAFPQSAMLPTFGSLRVHYGIFFVLLIAAVLWIIFKKSKWGYETLVIGSNPVAARYAGINIKSNVLLTMFISGALCGIAGMVEVSGVVGKLQPGISPGYGYTAIIVAWLARLHPIAIIGVAFLFAIIHVGGFMLQTMGMPSATATMLQGAMLFFVVGSEILTKYEIKFTSSKEGEKNE</sequence>
<comment type="subcellular location">
    <subcellularLocation>
        <location evidence="1">Cell membrane</location>
        <topology evidence="1">Multi-pass membrane protein</topology>
    </subcellularLocation>
</comment>
<feature type="transmembrane region" description="Helical" evidence="6">
    <location>
        <begin position="113"/>
        <end position="138"/>
    </location>
</feature>
<feature type="transmembrane region" description="Helical" evidence="6">
    <location>
        <begin position="150"/>
        <end position="169"/>
    </location>
</feature>
<dbReference type="GO" id="GO:0005886">
    <property type="term" value="C:plasma membrane"/>
    <property type="evidence" value="ECO:0007669"/>
    <property type="project" value="UniProtKB-SubCell"/>
</dbReference>
<evidence type="ECO:0000256" key="4">
    <source>
        <dbReference type="ARBA" id="ARBA00022989"/>
    </source>
</evidence>
<evidence type="ECO:0000256" key="5">
    <source>
        <dbReference type="ARBA" id="ARBA00023136"/>
    </source>
</evidence>
<feature type="transmembrane region" description="Helical" evidence="6">
    <location>
        <begin position="245"/>
        <end position="262"/>
    </location>
</feature>
<dbReference type="EMBL" id="VSSQ01000612">
    <property type="protein sequence ID" value="MPL98511.1"/>
    <property type="molecule type" value="Genomic_DNA"/>
</dbReference>
<name>A0A644W479_9ZZZZ</name>
<evidence type="ECO:0000256" key="6">
    <source>
        <dbReference type="SAM" id="Phobius"/>
    </source>
</evidence>
<dbReference type="AlphaFoldDB" id="A0A644W479"/>
<keyword evidence="5 6" id="KW-0472">Membrane</keyword>
<dbReference type="PANTHER" id="PTHR47089:SF1">
    <property type="entry name" value="GUANOSINE ABC TRANSPORTER PERMEASE PROTEIN NUPP"/>
    <property type="match status" value="1"/>
</dbReference>
<evidence type="ECO:0000256" key="3">
    <source>
        <dbReference type="ARBA" id="ARBA00022692"/>
    </source>
</evidence>
<evidence type="ECO:0000256" key="2">
    <source>
        <dbReference type="ARBA" id="ARBA00022475"/>
    </source>
</evidence>
<dbReference type="PANTHER" id="PTHR47089">
    <property type="entry name" value="ABC TRANSPORTER, PERMEASE PROTEIN"/>
    <property type="match status" value="1"/>
</dbReference>
<gene>
    <name evidence="7" type="ORF">SDC9_44717</name>
</gene>
<keyword evidence="2" id="KW-1003">Cell membrane</keyword>
<evidence type="ECO:0008006" key="8">
    <source>
        <dbReference type="Google" id="ProtNLM"/>
    </source>
</evidence>
<proteinExistence type="predicted"/>
<protein>
    <recommendedName>
        <fullName evidence="8">ABC transporter permease</fullName>
    </recommendedName>
</protein>
<dbReference type="CDD" id="cd06580">
    <property type="entry name" value="TM_PBP1_transp_TpRbsC_like"/>
    <property type="match status" value="1"/>
</dbReference>
<dbReference type="Pfam" id="PF02653">
    <property type="entry name" value="BPD_transp_2"/>
    <property type="match status" value="1"/>
</dbReference>
<organism evidence="7">
    <name type="scientific">bioreactor metagenome</name>
    <dbReference type="NCBI Taxonomy" id="1076179"/>
    <lineage>
        <taxon>unclassified sequences</taxon>
        <taxon>metagenomes</taxon>
        <taxon>ecological metagenomes</taxon>
    </lineage>
</organism>
<dbReference type="InterPro" id="IPR001851">
    <property type="entry name" value="ABC_transp_permease"/>
</dbReference>
<feature type="transmembrane region" description="Helical" evidence="6">
    <location>
        <begin position="295"/>
        <end position="315"/>
    </location>
</feature>